<dbReference type="OrthoDB" id="10365857at2759"/>
<evidence type="ECO:0000313" key="2">
    <source>
        <dbReference type="Proteomes" id="UP000011081"/>
    </source>
</evidence>
<dbReference type="GeneID" id="19878978"/>
<dbReference type="HOGENOM" id="CLU_1078475_0_0_1"/>
<organism evidence="1 2">
    <name type="scientific">Vavraia culicis (isolate floridensis)</name>
    <name type="common">Microsporidian parasite</name>
    <dbReference type="NCBI Taxonomy" id="948595"/>
    <lineage>
        <taxon>Eukaryota</taxon>
        <taxon>Fungi</taxon>
        <taxon>Fungi incertae sedis</taxon>
        <taxon>Microsporidia</taxon>
        <taxon>Pleistophoridae</taxon>
        <taxon>Vavraia</taxon>
    </lineage>
</organism>
<proteinExistence type="predicted"/>
<keyword evidence="2" id="KW-1185">Reference proteome</keyword>
<dbReference type="RefSeq" id="XP_008074115.1">
    <property type="nucleotide sequence ID" value="XM_008075924.1"/>
</dbReference>
<accession>L2GWI5</accession>
<protein>
    <submittedName>
        <fullName evidence="1">Uncharacterized protein</fullName>
    </submittedName>
</protein>
<dbReference type="AlphaFoldDB" id="L2GWI5"/>
<sequence>MISTYRNNIYVLNNNLLLIYDVDLNLTRMQKVMAVFTPILHRNYVAAYKTLYKISNGELAAVRTFKKKIASIQTDDEHIVISESTGNILIARRGEHHFRLLLGHYLQINKMIVHDGAIITADNYKIRVSEYDGRIRNIFFASNHNVFYGGGFFYVLYDSNLQIYERNTNTDTKKDENEYDALVLLNTLTLQDKIIDILLLNDAIYLITDGSNYLVKNSGFTISEPSPYNFKDAFIDDDSVYFYTEESKLQKLNVKDLK</sequence>
<dbReference type="OMA" id="TADNYKI"/>
<dbReference type="VEuPathDB" id="MicrosporidiaDB:VCUG_01096"/>
<dbReference type="InParanoid" id="L2GWI5"/>
<evidence type="ECO:0000313" key="1">
    <source>
        <dbReference type="EMBL" id="ELA47445.1"/>
    </source>
</evidence>
<name>L2GWI5_VAVCU</name>
<dbReference type="Proteomes" id="UP000011081">
    <property type="component" value="Unassembled WGS sequence"/>
</dbReference>
<reference evidence="2" key="1">
    <citation type="submission" date="2011-03" db="EMBL/GenBank/DDBJ databases">
        <title>The genome sequence of Vavraia culicis strain floridensis.</title>
        <authorList>
            <consortium name="The Broad Institute Genome Sequencing Platform"/>
            <person name="Cuomo C."/>
            <person name="Becnel J."/>
            <person name="Sanscrainte N."/>
            <person name="Young S.K."/>
            <person name="Zeng Q."/>
            <person name="Gargeya S."/>
            <person name="Fitzgerald M."/>
            <person name="Haas B."/>
            <person name="Abouelleil A."/>
            <person name="Alvarado L."/>
            <person name="Arachchi H.M."/>
            <person name="Berlin A."/>
            <person name="Chapman S.B."/>
            <person name="Gearin G."/>
            <person name="Goldberg J."/>
            <person name="Griggs A."/>
            <person name="Gujja S."/>
            <person name="Hansen M."/>
            <person name="Heiman D."/>
            <person name="Howarth C."/>
            <person name="Larimer J."/>
            <person name="Lui A."/>
            <person name="MacDonald P.J.P."/>
            <person name="McCowen C."/>
            <person name="Montmayeur A."/>
            <person name="Murphy C."/>
            <person name="Neiman D."/>
            <person name="Pearson M."/>
            <person name="Priest M."/>
            <person name="Roberts A."/>
            <person name="Saif S."/>
            <person name="Shea T."/>
            <person name="Sisk P."/>
            <person name="Stolte C."/>
            <person name="Sykes S."/>
            <person name="Wortman J."/>
            <person name="Nusbaum C."/>
            <person name="Birren B."/>
        </authorList>
    </citation>
    <scope>NUCLEOTIDE SEQUENCE [LARGE SCALE GENOMIC DNA]</scope>
    <source>
        <strain evidence="2">floridensis</strain>
    </source>
</reference>
<dbReference type="EMBL" id="GL877418">
    <property type="protein sequence ID" value="ELA47445.1"/>
    <property type="molecule type" value="Genomic_DNA"/>
</dbReference>
<gene>
    <name evidence="1" type="ORF">VCUG_01096</name>
</gene>